<organism evidence="1">
    <name type="scientific">uncultured Caudovirales phage</name>
    <dbReference type="NCBI Taxonomy" id="2100421"/>
    <lineage>
        <taxon>Viruses</taxon>
        <taxon>Duplodnaviria</taxon>
        <taxon>Heunggongvirae</taxon>
        <taxon>Uroviricota</taxon>
        <taxon>Caudoviricetes</taxon>
        <taxon>Peduoviridae</taxon>
        <taxon>Maltschvirus</taxon>
        <taxon>Maltschvirus maltsch</taxon>
    </lineage>
</organism>
<name>A0A6J7WD21_9CAUD</name>
<protein>
    <submittedName>
        <fullName evidence="1">Uncharacterized protein</fullName>
    </submittedName>
</protein>
<evidence type="ECO:0000313" key="1">
    <source>
        <dbReference type="EMBL" id="CAB5195075.1"/>
    </source>
</evidence>
<sequence>MTPRDFRNLLEKHGLSQMEFARLSKTDPRLVRRWCDTRRMEHPLSMGAAMRIYVALQSKGMSSKV</sequence>
<proteinExistence type="predicted"/>
<reference evidence="1" key="1">
    <citation type="submission" date="2020-05" db="EMBL/GenBank/DDBJ databases">
        <authorList>
            <person name="Chiriac C."/>
            <person name="Salcher M."/>
            <person name="Ghai R."/>
            <person name="Kavagutti S V."/>
        </authorList>
    </citation>
    <scope>NUCLEOTIDE SEQUENCE</scope>
</reference>
<dbReference type="EMBL" id="LR798222">
    <property type="protein sequence ID" value="CAB5195075.1"/>
    <property type="molecule type" value="Genomic_DNA"/>
</dbReference>
<accession>A0A6J7WD21</accession>
<gene>
    <name evidence="1" type="ORF">UFOVP167_48</name>
</gene>